<organism evidence="7 8">
    <name type="scientific">Desulfoglaeba alkanexedens ALDC</name>
    <dbReference type="NCBI Taxonomy" id="980445"/>
    <lineage>
        <taxon>Bacteria</taxon>
        <taxon>Pseudomonadati</taxon>
        <taxon>Thermodesulfobacteriota</taxon>
        <taxon>Syntrophobacteria</taxon>
        <taxon>Syntrophobacterales</taxon>
        <taxon>Syntrophobacteraceae</taxon>
        <taxon>Desulfoglaeba</taxon>
    </lineage>
</organism>
<dbReference type="KEGG" id="dax:FDQ92_14560"/>
<feature type="compositionally biased region" description="Basic and acidic residues" evidence="5">
    <location>
        <begin position="154"/>
        <end position="163"/>
    </location>
</feature>
<evidence type="ECO:0000256" key="4">
    <source>
        <dbReference type="ARBA" id="ARBA00022764"/>
    </source>
</evidence>
<sequence length="163" mass="18131">MKRYGSWIGGFMVTALMVGALLASDATAFGPQGHGYEGFGPGPGLFHGMEKILELKLTVEQQEKISNIITAYRPEFRQAFKAYREARKEMKTVMARDTFDEAAVRAAHQAVASAAEELAVLRARMRHELASVLTKEQREKMQSWHEEDEGDENGSGHEGDENS</sequence>
<feature type="region of interest" description="Disordered" evidence="5">
    <location>
        <begin position="133"/>
        <end position="163"/>
    </location>
</feature>
<reference evidence="7 8" key="1">
    <citation type="submission" date="2019-05" db="EMBL/GenBank/DDBJ databases">
        <title>The Complete Genome Sequence of the n-alkane-degrading Desulfoglaeba alkanexedens ALDC reveals multiple alkylsuccinate synthase gene clusters.</title>
        <authorList>
            <person name="Callaghan A.V."/>
            <person name="Davidova I.A."/>
            <person name="Duncan K.E."/>
            <person name="Morris B."/>
            <person name="McInerney M.J."/>
        </authorList>
    </citation>
    <scope>NUCLEOTIDE SEQUENCE [LARGE SCALE GENOMIC DNA]</scope>
    <source>
        <strain evidence="7 8">ALDC</strain>
    </source>
</reference>
<feature type="compositionally biased region" description="Basic and acidic residues" evidence="5">
    <location>
        <begin position="135"/>
        <end position="145"/>
    </location>
</feature>
<dbReference type="RefSeq" id="WP_137425565.1">
    <property type="nucleotide sequence ID" value="NZ_CP040098.1"/>
</dbReference>
<dbReference type="InterPro" id="IPR025961">
    <property type="entry name" value="Metal_resist"/>
</dbReference>
<comment type="subcellular location">
    <subcellularLocation>
        <location evidence="1">Periplasm</location>
    </subcellularLocation>
</comment>
<dbReference type="AlphaFoldDB" id="A0A4P8L5H1"/>
<keyword evidence="3 6" id="KW-0732">Signal</keyword>
<dbReference type="PANTHER" id="PTHR38102">
    <property type="entry name" value="PERIPLASMIC CHAPERONE SPY"/>
    <property type="match status" value="1"/>
</dbReference>
<reference evidence="7 8" key="2">
    <citation type="submission" date="2019-05" db="EMBL/GenBank/DDBJ databases">
        <authorList>
            <person name="Suflita J.M."/>
            <person name="Marks C.R."/>
        </authorList>
    </citation>
    <scope>NUCLEOTIDE SEQUENCE [LARGE SCALE GENOMIC DNA]</scope>
    <source>
        <strain evidence="7 8">ALDC</strain>
    </source>
</reference>
<gene>
    <name evidence="7" type="ORF">FDQ92_14560</name>
</gene>
<dbReference type="GO" id="GO:0030288">
    <property type="term" value="C:outer membrane-bounded periplasmic space"/>
    <property type="evidence" value="ECO:0007669"/>
    <property type="project" value="TreeGrafter"/>
</dbReference>
<evidence type="ECO:0000256" key="5">
    <source>
        <dbReference type="SAM" id="MobiDB-lite"/>
    </source>
</evidence>
<dbReference type="Pfam" id="PF13801">
    <property type="entry name" value="Metal_resist"/>
    <property type="match status" value="1"/>
</dbReference>
<dbReference type="EMBL" id="CP040098">
    <property type="protein sequence ID" value="QCQ23286.1"/>
    <property type="molecule type" value="Genomic_DNA"/>
</dbReference>
<protein>
    <submittedName>
        <fullName evidence="7">Periplasmic heavy metal sensor</fullName>
    </submittedName>
</protein>
<evidence type="ECO:0000313" key="8">
    <source>
        <dbReference type="Proteomes" id="UP000298602"/>
    </source>
</evidence>
<evidence type="ECO:0000313" key="7">
    <source>
        <dbReference type="EMBL" id="QCQ23286.1"/>
    </source>
</evidence>
<keyword evidence="4" id="KW-0574">Periplasm</keyword>
<evidence type="ECO:0000256" key="2">
    <source>
        <dbReference type="ARBA" id="ARBA00008441"/>
    </source>
</evidence>
<evidence type="ECO:0000256" key="3">
    <source>
        <dbReference type="ARBA" id="ARBA00022729"/>
    </source>
</evidence>
<name>A0A4P8L5H1_9BACT</name>
<proteinExistence type="inferred from homology"/>
<accession>A0A4P8L5H1</accession>
<feature type="chain" id="PRO_5020777726" evidence="6">
    <location>
        <begin position="29"/>
        <end position="163"/>
    </location>
</feature>
<evidence type="ECO:0000256" key="6">
    <source>
        <dbReference type="SAM" id="SignalP"/>
    </source>
</evidence>
<dbReference type="Gene3D" id="1.20.120.1490">
    <property type="match status" value="1"/>
</dbReference>
<comment type="similarity">
    <text evidence="2">Belongs to the CpxP/Spy family.</text>
</comment>
<dbReference type="InterPro" id="IPR012899">
    <property type="entry name" value="LTXXQ"/>
</dbReference>
<feature type="signal peptide" evidence="6">
    <location>
        <begin position="1"/>
        <end position="28"/>
    </location>
</feature>
<keyword evidence="8" id="KW-1185">Reference proteome</keyword>
<evidence type="ECO:0000256" key="1">
    <source>
        <dbReference type="ARBA" id="ARBA00004418"/>
    </source>
</evidence>
<dbReference type="PANTHER" id="PTHR38102:SF1">
    <property type="entry name" value="PERIPLASMIC CHAPERONE SPY"/>
    <property type="match status" value="1"/>
</dbReference>
<dbReference type="InterPro" id="IPR052211">
    <property type="entry name" value="Cpx_auxiliary_protein"/>
</dbReference>
<dbReference type="CDD" id="cd09916">
    <property type="entry name" value="CpxP_like"/>
    <property type="match status" value="1"/>
</dbReference>
<dbReference type="Proteomes" id="UP000298602">
    <property type="component" value="Chromosome"/>
</dbReference>
<dbReference type="GO" id="GO:0051082">
    <property type="term" value="F:unfolded protein binding"/>
    <property type="evidence" value="ECO:0007669"/>
    <property type="project" value="TreeGrafter"/>
</dbReference>